<dbReference type="Pfam" id="PF07875">
    <property type="entry name" value="Coat_F"/>
    <property type="match status" value="1"/>
</dbReference>
<feature type="region of interest" description="Disordered" evidence="1">
    <location>
        <begin position="1"/>
        <end position="21"/>
    </location>
</feature>
<organism evidence="2 3">
    <name type="scientific">Peribacillus simplex</name>
    <dbReference type="NCBI Taxonomy" id="1478"/>
    <lineage>
        <taxon>Bacteria</taxon>
        <taxon>Bacillati</taxon>
        <taxon>Bacillota</taxon>
        <taxon>Bacilli</taxon>
        <taxon>Bacillales</taxon>
        <taxon>Bacillaceae</taxon>
        <taxon>Peribacillus</taxon>
    </lineage>
</organism>
<evidence type="ECO:0000256" key="1">
    <source>
        <dbReference type="SAM" id="MobiDB-lite"/>
    </source>
</evidence>
<reference evidence="2 3" key="1">
    <citation type="submission" date="2015-11" db="EMBL/GenBank/DDBJ databases">
        <title>Genome Sequence of Bacillus simplex strain VanAntwerpen2.</title>
        <authorList>
            <person name="Couger M.B."/>
        </authorList>
    </citation>
    <scope>NUCLEOTIDE SEQUENCE [LARGE SCALE GENOMIC DNA]</scope>
    <source>
        <strain evidence="2 3">VanAntwerpen02</strain>
    </source>
</reference>
<feature type="compositionally biased region" description="Polar residues" evidence="1">
    <location>
        <begin position="1"/>
        <end position="11"/>
    </location>
</feature>
<name>A0A109MXQ8_9BACI</name>
<dbReference type="InterPro" id="IPR012851">
    <property type="entry name" value="Spore_coat_CotF-like"/>
</dbReference>
<sequence>MPNQNKVQNPETPVAKTPQMNDRDFINDMLTTEKYFCNSLSVSLHEMSNQMLFQDIFSISKENQEMQRELYNIMFEKGWYGLEKAQPDSLSQSYQQFSGYKSQFPYGSNIQ</sequence>
<dbReference type="AlphaFoldDB" id="A0A109MXQ8"/>
<dbReference type="EMBL" id="LNNH01000023">
    <property type="protein sequence ID" value="KWW18116.1"/>
    <property type="molecule type" value="Genomic_DNA"/>
</dbReference>
<dbReference type="RefSeq" id="WP_061142398.1">
    <property type="nucleotide sequence ID" value="NZ_LNNH01000023.1"/>
</dbReference>
<protein>
    <recommendedName>
        <fullName evidence="4">Spore coat protein</fullName>
    </recommendedName>
</protein>
<gene>
    <name evidence="2" type="ORF">AS888_19850</name>
</gene>
<keyword evidence="3" id="KW-1185">Reference proteome</keyword>
<evidence type="ECO:0000313" key="2">
    <source>
        <dbReference type="EMBL" id="KWW18116.1"/>
    </source>
</evidence>
<dbReference type="Proteomes" id="UP000064189">
    <property type="component" value="Unassembled WGS sequence"/>
</dbReference>
<proteinExistence type="predicted"/>
<evidence type="ECO:0000313" key="3">
    <source>
        <dbReference type="Proteomes" id="UP000064189"/>
    </source>
</evidence>
<comment type="caution">
    <text evidence="2">The sequence shown here is derived from an EMBL/GenBank/DDBJ whole genome shotgun (WGS) entry which is preliminary data.</text>
</comment>
<evidence type="ECO:0008006" key="4">
    <source>
        <dbReference type="Google" id="ProtNLM"/>
    </source>
</evidence>
<accession>A0A109MXQ8</accession>